<evidence type="ECO:0000313" key="3">
    <source>
        <dbReference type="EMBL" id="OMJ93315.1"/>
    </source>
</evidence>
<dbReference type="Proteomes" id="UP000187209">
    <property type="component" value="Unassembled WGS sequence"/>
</dbReference>
<dbReference type="GO" id="GO:0000978">
    <property type="term" value="F:RNA polymerase II cis-regulatory region sequence-specific DNA binding"/>
    <property type="evidence" value="ECO:0007669"/>
    <property type="project" value="TreeGrafter"/>
</dbReference>
<dbReference type="AlphaFoldDB" id="A0A1R2CWE5"/>
<accession>A0A1R2CWE5</accession>
<evidence type="ECO:0000313" key="4">
    <source>
        <dbReference type="Proteomes" id="UP000187209"/>
    </source>
</evidence>
<dbReference type="PROSITE" id="PS50090">
    <property type="entry name" value="MYB_LIKE"/>
    <property type="match status" value="2"/>
</dbReference>
<dbReference type="InterPro" id="IPR050560">
    <property type="entry name" value="MYB_TF"/>
</dbReference>
<sequence>MDSKDLFLSSLREHIDKPFHIEGDIWLVPCTAKNTENSFKPLLRPLETMIYSNEYTKKKLWNPTEDETLLKCVLTKGTKAWGRIAQIINSLIHNGMQIRQGRQCRERWFNHVDPSLNKGLWTIEEDEFLMKMHDELGNRWSEIAKYFTGRNENSVKNRLKSLKKQKKLSLNRNQANLDDISSFNSIVSSSISDLLNKDNKTETSNCIPTNSIQKPFEKRKITVKIPKVDISKQEENIDISPSSFFLAIQ</sequence>
<evidence type="ECO:0000259" key="1">
    <source>
        <dbReference type="PROSITE" id="PS50090"/>
    </source>
</evidence>
<comment type="caution">
    <text evidence="3">The sequence shown here is derived from an EMBL/GenBank/DDBJ whole genome shotgun (WGS) entry which is preliminary data.</text>
</comment>
<feature type="domain" description="Myb-like" evidence="1">
    <location>
        <begin position="53"/>
        <end position="112"/>
    </location>
</feature>
<feature type="domain" description="Myb-like" evidence="1">
    <location>
        <begin position="113"/>
        <end position="163"/>
    </location>
</feature>
<dbReference type="PANTHER" id="PTHR45614:SF299">
    <property type="entry name" value="MYB-LIKE DNA-BINDING DOMAIN CONTAINING PROTEIN"/>
    <property type="match status" value="1"/>
</dbReference>
<name>A0A1R2CWE5_9CILI</name>
<dbReference type="Pfam" id="PF00249">
    <property type="entry name" value="Myb_DNA-binding"/>
    <property type="match status" value="2"/>
</dbReference>
<gene>
    <name evidence="3" type="ORF">SteCoe_3784</name>
</gene>
<dbReference type="CDD" id="cd00167">
    <property type="entry name" value="SANT"/>
    <property type="match status" value="2"/>
</dbReference>
<keyword evidence="4" id="KW-1185">Reference proteome</keyword>
<dbReference type="SUPFAM" id="SSF46689">
    <property type="entry name" value="Homeodomain-like"/>
    <property type="match status" value="2"/>
</dbReference>
<feature type="domain" description="HTH myb-type" evidence="2">
    <location>
        <begin position="113"/>
        <end position="167"/>
    </location>
</feature>
<dbReference type="PROSITE" id="PS51294">
    <property type="entry name" value="HTH_MYB"/>
    <property type="match status" value="1"/>
</dbReference>
<dbReference type="PANTHER" id="PTHR45614">
    <property type="entry name" value="MYB PROTEIN-RELATED"/>
    <property type="match status" value="1"/>
</dbReference>
<proteinExistence type="predicted"/>
<dbReference type="EMBL" id="MPUH01000045">
    <property type="protein sequence ID" value="OMJ93315.1"/>
    <property type="molecule type" value="Genomic_DNA"/>
</dbReference>
<dbReference type="InterPro" id="IPR009057">
    <property type="entry name" value="Homeodomain-like_sf"/>
</dbReference>
<dbReference type="InterPro" id="IPR017930">
    <property type="entry name" value="Myb_dom"/>
</dbReference>
<organism evidence="3 4">
    <name type="scientific">Stentor coeruleus</name>
    <dbReference type="NCBI Taxonomy" id="5963"/>
    <lineage>
        <taxon>Eukaryota</taxon>
        <taxon>Sar</taxon>
        <taxon>Alveolata</taxon>
        <taxon>Ciliophora</taxon>
        <taxon>Postciliodesmatophora</taxon>
        <taxon>Heterotrichea</taxon>
        <taxon>Heterotrichida</taxon>
        <taxon>Stentoridae</taxon>
        <taxon>Stentor</taxon>
    </lineage>
</organism>
<dbReference type="GO" id="GO:0000981">
    <property type="term" value="F:DNA-binding transcription factor activity, RNA polymerase II-specific"/>
    <property type="evidence" value="ECO:0007669"/>
    <property type="project" value="TreeGrafter"/>
</dbReference>
<dbReference type="GO" id="GO:0005634">
    <property type="term" value="C:nucleus"/>
    <property type="evidence" value="ECO:0007669"/>
    <property type="project" value="TreeGrafter"/>
</dbReference>
<dbReference type="OrthoDB" id="2143914at2759"/>
<dbReference type="InterPro" id="IPR001005">
    <property type="entry name" value="SANT/Myb"/>
</dbReference>
<evidence type="ECO:0000259" key="2">
    <source>
        <dbReference type="PROSITE" id="PS51294"/>
    </source>
</evidence>
<dbReference type="Gene3D" id="1.10.10.60">
    <property type="entry name" value="Homeodomain-like"/>
    <property type="match status" value="2"/>
</dbReference>
<protein>
    <recommendedName>
        <fullName evidence="5">Myb-like DNA-binding domain containing protein</fullName>
    </recommendedName>
</protein>
<dbReference type="SMART" id="SM00717">
    <property type="entry name" value="SANT"/>
    <property type="match status" value="2"/>
</dbReference>
<evidence type="ECO:0008006" key="5">
    <source>
        <dbReference type="Google" id="ProtNLM"/>
    </source>
</evidence>
<reference evidence="3 4" key="1">
    <citation type="submission" date="2016-11" db="EMBL/GenBank/DDBJ databases">
        <title>The macronuclear genome of Stentor coeruleus: a giant cell with tiny introns.</title>
        <authorList>
            <person name="Slabodnick M."/>
            <person name="Ruby J.G."/>
            <person name="Reiff S.B."/>
            <person name="Swart E.C."/>
            <person name="Gosai S."/>
            <person name="Prabakaran S."/>
            <person name="Witkowska E."/>
            <person name="Larue G.E."/>
            <person name="Fisher S."/>
            <person name="Freeman R.M."/>
            <person name="Gunawardena J."/>
            <person name="Chu W."/>
            <person name="Stover N.A."/>
            <person name="Gregory B.D."/>
            <person name="Nowacki M."/>
            <person name="Derisi J."/>
            <person name="Roy S.W."/>
            <person name="Marshall W.F."/>
            <person name="Sood P."/>
        </authorList>
    </citation>
    <scope>NUCLEOTIDE SEQUENCE [LARGE SCALE GENOMIC DNA]</scope>
    <source>
        <strain evidence="3">WM001</strain>
    </source>
</reference>